<accession>A0A6V7VD58</accession>
<comment type="caution">
    <text evidence="2">The sequence shown here is derived from an EMBL/GenBank/DDBJ whole genome shotgun (WGS) entry which is preliminary data.</text>
</comment>
<proteinExistence type="predicted"/>
<evidence type="ECO:0000313" key="3">
    <source>
        <dbReference type="Proteomes" id="UP000580250"/>
    </source>
</evidence>
<dbReference type="Proteomes" id="UP000580250">
    <property type="component" value="Unassembled WGS sequence"/>
</dbReference>
<reference evidence="2 3" key="1">
    <citation type="submission" date="2020-08" db="EMBL/GenBank/DDBJ databases">
        <authorList>
            <person name="Koutsovoulos G."/>
            <person name="Danchin GJ E."/>
        </authorList>
    </citation>
    <scope>NUCLEOTIDE SEQUENCE [LARGE SCALE GENOMIC DNA]</scope>
</reference>
<feature type="region of interest" description="Disordered" evidence="1">
    <location>
        <begin position="73"/>
        <end position="153"/>
    </location>
</feature>
<feature type="compositionally biased region" description="Low complexity" evidence="1">
    <location>
        <begin position="296"/>
        <end position="306"/>
    </location>
</feature>
<gene>
    <name evidence="2" type="ORF">MENT_LOCUS24418</name>
</gene>
<dbReference type="AlphaFoldDB" id="A0A6V7VD58"/>
<feature type="compositionally biased region" description="Basic and acidic residues" evidence="1">
    <location>
        <begin position="101"/>
        <end position="131"/>
    </location>
</feature>
<dbReference type="EMBL" id="CAJEWN010000207">
    <property type="protein sequence ID" value="CAD2172847.1"/>
    <property type="molecule type" value="Genomic_DNA"/>
</dbReference>
<feature type="region of interest" description="Disordered" evidence="1">
    <location>
        <begin position="287"/>
        <end position="313"/>
    </location>
</feature>
<name>A0A6V7VD58_MELEN</name>
<dbReference type="OrthoDB" id="21474at2759"/>
<evidence type="ECO:0000256" key="1">
    <source>
        <dbReference type="SAM" id="MobiDB-lite"/>
    </source>
</evidence>
<dbReference type="Gene3D" id="3.30.1490.490">
    <property type="match status" value="1"/>
</dbReference>
<organism evidence="2 3">
    <name type="scientific">Meloidogyne enterolobii</name>
    <name type="common">Root-knot nematode worm</name>
    <name type="synonym">Meloidogyne mayaguensis</name>
    <dbReference type="NCBI Taxonomy" id="390850"/>
    <lineage>
        <taxon>Eukaryota</taxon>
        <taxon>Metazoa</taxon>
        <taxon>Ecdysozoa</taxon>
        <taxon>Nematoda</taxon>
        <taxon>Chromadorea</taxon>
        <taxon>Rhabditida</taxon>
        <taxon>Tylenchina</taxon>
        <taxon>Tylenchomorpha</taxon>
        <taxon>Tylenchoidea</taxon>
        <taxon>Meloidogynidae</taxon>
        <taxon>Meloidogyninae</taxon>
        <taxon>Meloidogyne</taxon>
    </lineage>
</organism>
<sequence length="313" mass="35974">MGAFICNNCNESLNKFQQIKKHLIKCKNYLFTCIDCQQIIKYKNVRLHLNCVGGREKQVGIVNYIAMANKQDNKNDSMEQSSTTSQQMDISITSMDTSTSNDKKPDRMEQLLKEIEDEVGQKEEQKLDKKKDKPKRRIHKSSPINPTKLKSKARRKLLQVIPETPEKSQNKEAEDSFEVVKQTPLSKISSENTSLASKLSELLLKEESRLEKSQQRKRKLNFSKEEGNENKIITNREILEQCIKNKNLGEDEDLTKPSSSTTNNRKRHLTPSEISFTNNLKQLSIATKKPRRRLFSSHSSSNNSISFPGQKND</sequence>
<evidence type="ECO:0000313" key="2">
    <source>
        <dbReference type="EMBL" id="CAD2172847.1"/>
    </source>
</evidence>
<protein>
    <submittedName>
        <fullName evidence="2">Uncharacterized protein</fullName>
    </submittedName>
</protein>
<feature type="compositionally biased region" description="Low complexity" evidence="1">
    <location>
        <begin position="80"/>
        <end position="100"/>
    </location>
</feature>
<feature type="region of interest" description="Disordered" evidence="1">
    <location>
        <begin position="249"/>
        <end position="275"/>
    </location>
</feature>